<dbReference type="InterPro" id="IPR002645">
    <property type="entry name" value="STAS_dom"/>
</dbReference>
<organism evidence="2">
    <name type="scientific">Burkholderia sp. (strain CCGE1003)</name>
    <dbReference type="NCBI Taxonomy" id="640512"/>
    <lineage>
        <taxon>Bacteria</taxon>
        <taxon>Pseudomonadati</taxon>
        <taxon>Pseudomonadota</taxon>
        <taxon>Betaproteobacteria</taxon>
        <taxon>Burkholderiales</taxon>
        <taxon>Burkholderiaceae</taxon>
        <taxon>Burkholderia</taxon>
    </lineage>
</organism>
<dbReference type="KEGG" id="bgf:BC1003_2119"/>
<dbReference type="InterPro" id="IPR052746">
    <property type="entry name" value="MlaB_ABC_Transporter"/>
</dbReference>
<dbReference type="eggNOG" id="COG1366">
    <property type="taxonomic scope" value="Bacteria"/>
</dbReference>
<dbReference type="AlphaFoldDB" id="E1TBT1"/>
<evidence type="ECO:0000259" key="1">
    <source>
        <dbReference type="PROSITE" id="PS50801"/>
    </source>
</evidence>
<sequence>MNAAYTAPIEVPMTIYHAAELKEFMLEALKRGVSVHFDLCAVPEIDCAGVQLLVAARRLAAERQQVCEFFGASDAVLETLALLGVPSTLAQAQPSTETLSVLQEHA</sequence>
<name>E1TBT1_BURSG</name>
<dbReference type="HOGENOM" id="CLU_115403_14_2_4"/>
<dbReference type="InterPro" id="IPR036513">
    <property type="entry name" value="STAS_dom_sf"/>
</dbReference>
<dbReference type="OrthoDB" id="9133685at2"/>
<dbReference type="PANTHER" id="PTHR35849">
    <property type="entry name" value="BLR2341 PROTEIN"/>
    <property type="match status" value="1"/>
</dbReference>
<gene>
    <name evidence="2" type="ordered locus">BC1003_2119</name>
</gene>
<dbReference type="PANTHER" id="PTHR35849:SF2">
    <property type="entry name" value="BLR2341 PROTEIN"/>
    <property type="match status" value="1"/>
</dbReference>
<protein>
    <submittedName>
        <fullName evidence="2">Sulfate transporter/antisigma-factor antagonist STAS</fullName>
    </submittedName>
</protein>
<dbReference type="Gene3D" id="3.30.750.24">
    <property type="entry name" value="STAS domain"/>
    <property type="match status" value="1"/>
</dbReference>
<dbReference type="SUPFAM" id="SSF52091">
    <property type="entry name" value="SpoIIaa-like"/>
    <property type="match status" value="1"/>
</dbReference>
<dbReference type="STRING" id="640512.BC1003_2119"/>
<dbReference type="EMBL" id="CP002217">
    <property type="protein sequence ID" value="ADN58079.1"/>
    <property type="molecule type" value="Genomic_DNA"/>
</dbReference>
<proteinExistence type="predicted"/>
<reference evidence="2" key="1">
    <citation type="submission" date="2010-09" db="EMBL/GenBank/DDBJ databases">
        <title>Complete sequence of chromosome1 of Burkholderia sp. CCGE1003.</title>
        <authorList>
            <consortium name="US DOE Joint Genome Institute"/>
            <person name="Lucas S."/>
            <person name="Copeland A."/>
            <person name="Lapidus A."/>
            <person name="Cheng J.-F."/>
            <person name="Bruce D."/>
            <person name="Goodwin L."/>
            <person name="Pitluck S."/>
            <person name="Daligault H."/>
            <person name="Davenport K."/>
            <person name="Detter J.C."/>
            <person name="Han C."/>
            <person name="Tapia R."/>
            <person name="Land M."/>
            <person name="Hauser L."/>
            <person name="Jeffries C."/>
            <person name="Kyrpides N."/>
            <person name="Ivanova N."/>
            <person name="Ovchinnikova G."/>
            <person name="Martinez-Romero E."/>
            <person name="Rogel M.A."/>
            <person name="Auchtung J."/>
            <person name="Tiedje J.M."/>
            <person name="Woyke T."/>
        </authorList>
    </citation>
    <scope>NUCLEOTIDE SEQUENCE</scope>
    <source>
        <strain evidence="2">CCGE1003</strain>
    </source>
</reference>
<dbReference type="InterPro" id="IPR058548">
    <property type="entry name" value="MlaB-like_STAS"/>
</dbReference>
<evidence type="ECO:0000313" key="2">
    <source>
        <dbReference type="EMBL" id="ADN58079.1"/>
    </source>
</evidence>
<feature type="domain" description="STAS" evidence="1">
    <location>
        <begin position="1"/>
        <end position="106"/>
    </location>
</feature>
<dbReference type="CDD" id="cd07043">
    <property type="entry name" value="STAS_anti-anti-sigma_factors"/>
    <property type="match status" value="1"/>
</dbReference>
<dbReference type="Pfam" id="PF13466">
    <property type="entry name" value="STAS_2"/>
    <property type="match status" value="1"/>
</dbReference>
<dbReference type="PROSITE" id="PS50801">
    <property type="entry name" value="STAS"/>
    <property type="match status" value="1"/>
</dbReference>
<accession>E1TBT1</accession>